<dbReference type="InterPro" id="IPR003439">
    <property type="entry name" value="ABC_transporter-like_ATP-bd"/>
</dbReference>
<feature type="domain" description="ABC transporter" evidence="4">
    <location>
        <begin position="2"/>
        <end position="199"/>
    </location>
</feature>
<proteinExistence type="predicted"/>
<dbReference type="GO" id="GO:0005524">
    <property type="term" value="F:ATP binding"/>
    <property type="evidence" value="ECO:0007669"/>
    <property type="project" value="UniProtKB-KW"/>
</dbReference>
<accession>A0A6N3C1U0</accession>
<keyword evidence="1" id="KW-0813">Transport</keyword>
<dbReference type="EMBL" id="CACRTO010000013">
    <property type="protein sequence ID" value="VYU07787.1"/>
    <property type="molecule type" value="Genomic_DNA"/>
</dbReference>
<dbReference type="InterPro" id="IPR027417">
    <property type="entry name" value="P-loop_NTPase"/>
</dbReference>
<protein>
    <submittedName>
        <fullName evidence="5">Aliphatic sulfonates import ATP-binding protein SsuB</fullName>
        <ecNumber evidence="5">3.6.3.-</ecNumber>
    </submittedName>
</protein>
<dbReference type="PANTHER" id="PTHR42781">
    <property type="entry name" value="SPERMIDINE/PUTRESCINE IMPORT ATP-BINDING PROTEIN POTA"/>
    <property type="match status" value="1"/>
</dbReference>
<evidence type="ECO:0000256" key="2">
    <source>
        <dbReference type="ARBA" id="ARBA00022741"/>
    </source>
</evidence>
<evidence type="ECO:0000256" key="1">
    <source>
        <dbReference type="ARBA" id="ARBA00022448"/>
    </source>
</evidence>
<dbReference type="GO" id="GO:0016887">
    <property type="term" value="F:ATP hydrolysis activity"/>
    <property type="evidence" value="ECO:0007669"/>
    <property type="project" value="InterPro"/>
</dbReference>
<organism evidence="5">
    <name type="scientific">Clostridium tertium</name>
    <dbReference type="NCBI Taxonomy" id="1559"/>
    <lineage>
        <taxon>Bacteria</taxon>
        <taxon>Bacillati</taxon>
        <taxon>Bacillota</taxon>
        <taxon>Clostridia</taxon>
        <taxon>Eubacteriales</taxon>
        <taxon>Clostridiaceae</taxon>
        <taxon>Clostridium</taxon>
    </lineage>
</organism>
<dbReference type="PROSITE" id="PS00211">
    <property type="entry name" value="ABC_TRANSPORTER_1"/>
    <property type="match status" value="1"/>
</dbReference>
<evidence type="ECO:0000313" key="5">
    <source>
        <dbReference type="EMBL" id="VYU07787.1"/>
    </source>
</evidence>
<dbReference type="InterPro" id="IPR050093">
    <property type="entry name" value="ABC_SmlMolc_Importer"/>
</dbReference>
<keyword evidence="5" id="KW-0378">Hydrolase</keyword>
<evidence type="ECO:0000256" key="3">
    <source>
        <dbReference type="ARBA" id="ARBA00022840"/>
    </source>
</evidence>
<gene>
    <name evidence="5" type="primary">ssuB_3</name>
    <name evidence="5" type="ORF">CTLFYP3_01418</name>
</gene>
<dbReference type="SUPFAM" id="SSF52540">
    <property type="entry name" value="P-loop containing nucleoside triphosphate hydrolases"/>
    <property type="match status" value="1"/>
</dbReference>
<dbReference type="Pfam" id="PF00005">
    <property type="entry name" value="ABC_tran"/>
    <property type="match status" value="1"/>
</dbReference>
<dbReference type="PROSITE" id="PS50893">
    <property type="entry name" value="ABC_TRANSPORTER_2"/>
    <property type="match status" value="1"/>
</dbReference>
<sequence>MIKYNNINISFGNKTLYKDFSIEFKEKDINFIMGESGVGKTTLIKHIMDELILKGINISVVFQETRLLPWKNVYENLELVIKDKHNKRDREILIKEILEKLNLKNCEKLYPHELSGGMRQRVSIARALLFDGSIFIMDEPFKGLDKDNKDNVISFLYSYLIRKEKTAIIISHDINEIKSIKNEYIFLKGEPVISKIIDIK</sequence>
<dbReference type="AlphaFoldDB" id="A0A6N3C1U0"/>
<dbReference type="SMART" id="SM00382">
    <property type="entry name" value="AAA"/>
    <property type="match status" value="1"/>
</dbReference>
<dbReference type="EC" id="3.6.3.-" evidence="5"/>
<reference evidence="5" key="1">
    <citation type="submission" date="2019-11" db="EMBL/GenBank/DDBJ databases">
        <authorList>
            <person name="Feng L."/>
        </authorList>
    </citation>
    <scope>NUCLEOTIDE SEQUENCE</scope>
    <source>
        <strain evidence="5">CTertiumLFYP3</strain>
    </source>
</reference>
<dbReference type="RefSeq" id="WP_156625924.1">
    <property type="nucleotide sequence ID" value="NZ_CACRTO010000013.1"/>
</dbReference>
<dbReference type="Gene3D" id="3.40.50.300">
    <property type="entry name" value="P-loop containing nucleotide triphosphate hydrolases"/>
    <property type="match status" value="1"/>
</dbReference>
<name>A0A6N3C1U0_9CLOT</name>
<dbReference type="InterPro" id="IPR017871">
    <property type="entry name" value="ABC_transporter-like_CS"/>
</dbReference>
<dbReference type="InterPro" id="IPR003593">
    <property type="entry name" value="AAA+_ATPase"/>
</dbReference>
<evidence type="ECO:0000259" key="4">
    <source>
        <dbReference type="PROSITE" id="PS50893"/>
    </source>
</evidence>
<keyword evidence="3 5" id="KW-0067">ATP-binding</keyword>
<dbReference type="PANTHER" id="PTHR42781:SF8">
    <property type="entry name" value="BICARBONATE TRANSPORT ATP-BINDING PROTEIN CMPC"/>
    <property type="match status" value="1"/>
</dbReference>
<keyword evidence="2" id="KW-0547">Nucleotide-binding</keyword>